<evidence type="ECO:0000313" key="3">
    <source>
        <dbReference type="Proteomes" id="UP001589818"/>
    </source>
</evidence>
<dbReference type="Proteomes" id="UP001589818">
    <property type="component" value="Unassembled WGS sequence"/>
</dbReference>
<keyword evidence="1" id="KW-0472">Membrane</keyword>
<evidence type="ECO:0008006" key="4">
    <source>
        <dbReference type="Google" id="ProtNLM"/>
    </source>
</evidence>
<evidence type="ECO:0000313" key="2">
    <source>
        <dbReference type="EMBL" id="MFC0394061.1"/>
    </source>
</evidence>
<evidence type="ECO:0000256" key="1">
    <source>
        <dbReference type="SAM" id="Phobius"/>
    </source>
</evidence>
<organism evidence="2 3">
    <name type="scientific">Paenibacillus mendelii</name>
    <dbReference type="NCBI Taxonomy" id="206163"/>
    <lineage>
        <taxon>Bacteria</taxon>
        <taxon>Bacillati</taxon>
        <taxon>Bacillota</taxon>
        <taxon>Bacilli</taxon>
        <taxon>Bacillales</taxon>
        <taxon>Paenibacillaceae</taxon>
        <taxon>Paenibacillus</taxon>
    </lineage>
</organism>
<feature type="transmembrane region" description="Helical" evidence="1">
    <location>
        <begin position="41"/>
        <end position="62"/>
    </location>
</feature>
<name>A0ABV6JE26_9BACL</name>
<protein>
    <recommendedName>
        <fullName evidence="4">DUF3298 domain-containing protein</fullName>
    </recommendedName>
</protein>
<keyword evidence="1" id="KW-0812">Transmembrane</keyword>
<comment type="caution">
    <text evidence="2">The sequence shown here is derived from an EMBL/GenBank/DDBJ whole genome shotgun (WGS) entry which is preliminary data.</text>
</comment>
<sequence>MNKSDYKRAFDTIEPDAHLGQRIAQNLAGTRQPNSFGRKRTVILSVSVSLVVAACAWMLVIADFGGGSTPSVPPEQTVADGSVFIPKIELPKKTNAAMDMVGLFIYQGRIYTQTSSHISPEAAQAVLGEKVGRTKGNIDEWSSQKDYAKELASSIGEQDIFTVKGYDSNFRLMTYQVADGQIWTEFYECLNGISISSGADVLQKLNIIGNEQAVKWESFDSWNYDKKQYQQVPLNETLQKFLEALNAAKPIEAKQLIDQGIYSEEGQSRKFLLFTLKDQSEVRLDLHQGGYVRYAPADVFFKLDDAAFTAVWEMLK</sequence>
<reference evidence="2 3" key="1">
    <citation type="submission" date="2024-09" db="EMBL/GenBank/DDBJ databases">
        <authorList>
            <person name="Sun Q."/>
            <person name="Mori K."/>
        </authorList>
    </citation>
    <scope>NUCLEOTIDE SEQUENCE [LARGE SCALE GENOMIC DNA]</scope>
    <source>
        <strain evidence="2 3">CCM 4839</strain>
    </source>
</reference>
<dbReference type="RefSeq" id="WP_204822722.1">
    <property type="nucleotide sequence ID" value="NZ_JANHOF010000028.1"/>
</dbReference>
<gene>
    <name evidence="2" type="ORF">ACFFJ8_22155</name>
</gene>
<dbReference type="EMBL" id="JBHLVF010000038">
    <property type="protein sequence ID" value="MFC0394061.1"/>
    <property type="molecule type" value="Genomic_DNA"/>
</dbReference>
<keyword evidence="3" id="KW-1185">Reference proteome</keyword>
<proteinExistence type="predicted"/>
<keyword evidence="1" id="KW-1133">Transmembrane helix</keyword>
<accession>A0ABV6JE26</accession>